<evidence type="ECO:0000313" key="2">
    <source>
        <dbReference type="Proteomes" id="UP000679126"/>
    </source>
</evidence>
<sequence length="205" mass="23534">MQKTGTIRHMAIIIVLSVVSMIAKGQNVKDRVFKFMTSRYQVSFSIPPDYVEADSGFRFVCSDSQLTNAIVYSIIRKDSSVKIGFSFVEVPDNKTYETLKLRYPGMSNHPPNKNYLRSALVKADTIGSAIKYYDDAYAKNAFNADHALSLSRACIVPYLIWNHNRIVHIAKDDRCHIEISYFFTEAASKTMYEEIERTEKMIRFD</sequence>
<dbReference type="Proteomes" id="UP000679126">
    <property type="component" value="Unassembled WGS sequence"/>
</dbReference>
<reference evidence="2" key="1">
    <citation type="submission" date="2021-03" db="EMBL/GenBank/DDBJ databases">
        <title>Assistant Professor.</title>
        <authorList>
            <person name="Huq M.A."/>
        </authorList>
    </citation>
    <scope>NUCLEOTIDE SEQUENCE [LARGE SCALE GENOMIC DNA]</scope>
    <source>
        <strain evidence="2">MAH-28</strain>
    </source>
</reference>
<protein>
    <submittedName>
        <fullName evidence="1">Uncharacterized protein</fullName>
    </submittedName>
</protein>
<dbReference type="RefSeq" id="WP_209146621.1">
    <property type="nucleotide sequence ID" value="NZ_JAGHKP010000003.1"/>
</dbReference>
<evidence type="ECO:0000313" key="1">
    <source>
        <dbReference type="EMBL" id="MBO9153619.1"/>
    </source>
</evidence>
<accession>A0ABS3YG34</accession>
<organism evidence="1 2">
    <name type="scientific">Chitinophaga chungangae</name>
    <dbReference type="NCBI Taxonomy" id="2821488"/>
    <lineage>
        <taxon>Bacteria</taxon>
        <taxon>Pseudomonadati</taxon>
        <taxon>Bacteroidota</taxon>
        <taxon>Chitinophagia</taxon>
        <taxon>Chitinophagales</taxon>
        <taxon>Chitinophagaceae</taxon>
        <taxon>Chitinophaga</taxon>
    </lineage>
</organism>
<dbReference type="EMBL" id="JAGHKP010000003">
    <property type="protein sequence ID" value="MBO9153619.1"/>
    <property type="molecule type" value="Genomic_DNA"/>
</dbReference>
<gene>
    <name evidence="1" type="ORF">J7I43_15425</name>
</gene>
<keyword evidence="2" id="KW-1185">Reference proteome</keyword>
<name>A0ABS3YG34_9BACT</name>
<comment type="caution">
    <text evidence="1">The sequence shown here is derived from an EMBL/GenBank/DDBJ whole genome shotgun (WGS) entry which is preliminary data.</text>
</comment>
<proteinExistence type="predicted"/>